<protein>
    <recommendedName>
        <fullName evidence="2">Ubiquitin-like domain-containing protein</fullName>
    </recommendedName>
</protein>
<feature type="region of interest" description="Disordered" evidence="1">
    <location>
        <begin position="165"/>
        <end position="207"/>
    </location>
</feature>
<name>A0A9Q1Q8P6_9CARY</name>
<feature type="domain" description="Ubiquitin-like" evidence="2">
    <location>
        <begin position="1"/>
        <end position="76"/>
    </location>
</feature>
<dbReference type="GO" id="GO:0043161">
    <property type="term" value="P:proteasome-mediated ubiquitin-dependent protein catabolic process"/>
    <property type="evidence" value="ECO:0007669"/>
    <property type="project" value="TreeGrafter"/>
</dbReference>
<dbReference type="SUPFAM" id="SSF54236">
    <property type="entry name" value="Ubiquitin-like"/>
    <property type="match status" value="2"/>
</dbReference>
<comment type="caution">
    <text evidence="3">The sequence shown here is derived from an EMBL/GenBank/DDBJ whole genome shotgun (WGS) entry which is preliminary data.</text>
</comment>
<dbReference type="PROSITE" id="PS50053">
    <property type="entry name" value="UBIQUITIN_2"/>
    <property type="match status" value="2"/>
</dbReference>
<dbReference type="OrthoDB" id="1894077at2759"/>
<dbReference type="PANTHER" id="PTHR10621">
    <property type="entry name" value="UV EXCISION REPAIR PROTEIN RAD23"/>
    <property type="match status" value="1"/>
</dbReference>
<dbReference type="GO" id="GO:0070628">
    <property type="term" value="F:proteasome binding"/>
    <property type="evidence" value="ECO:0007669"/>
    <property type="project" value="TreeGrafter"/>
</dbReference>
<proteinExistence type="predicted"/>
<dbReference type="GO" id="GO:0005829">
    <property type="term" value="C:cytosol"/>
    <property type="evidence" value="ECO:0007669"/>
    <property type="project" value="TreeGrafter"/>
</dbReference>
<dbReference type="GO" id="GO:0043130">
    <property type="term" value="F:ubiquitin binding"/>
    <property type="evidence" value="ECO:0007669"/>
    <property type="project" value="TreeGrafter"/>
</dbReference>
<sequence length="223" mass="24742">MIVLVEEEDGSLFTMDIDSSDTILQLKENIHDYTRILPTHQILSFHGSVLDDTRNVEFYSILAYSTIQLTIVNPSPNQGGATRAVQLLMVSPCSETPTMQQADLTESVLQLKQRLEKRLGIPPHVLGVSLSPKHHELLDAKRLYDYGLKDGSHIYIYTKEGSSSSSEAEASANDQSEGSPNADVDSTDEEKGWDSPHHHNAPYPTSRKRLSWAFHQAVAGDVN</sequence>
<dbReference type="GO" id="GO:0031593">
    <property type="term" value="F:polyubiquitin modification-dependent protein binding"/>
    <property type="evidence" value="ECO:0007669"/>
    <property type="project" value="TreeGrafter"/>
</dbReference>
<evidence type="ECO:0000313" key="3">
    <source>
        <dbReference type="EMBL" id="KAJ8433047.1"/>
    </source>
</evidence>
<dbReference type="CDD" id="cd17039">
    <property type="entry name" value="Ubl_ubiquitin_like"/>
    <property type="match status" value="2"/>
</dbReference>
<dbReference type="Gene3D" id="3.10.20.90">
    <property type="entry name" value="Phosphatidylinositol 3-kinase Catalytic Subunit, Chain A, domain 1"/>
    <property type="match status" value="2"/>
</dbReference>
<dbReference type="Proteomes" id="UP001153076">
    <property type="component" value="Unassembled WGS sequence"/>
</dbReference>
<dbReference type="InterPro" id="IPR029071">
    <property type="entry name" value="Ubiquitin-like_domsf"/>
</dbReference>
<evidence type="ECO:0000256" key="1">
    <source>
        <dbReference type="SAM" id="MobiDB-lite"/>
    </source>
</evidence>
<dbReference type="GO" id="GO:0005654">
    <property type="term" value="C:nucleoplasm"/>
    <property type="evidence" value="ECO:0007669"/>
    <property type="project" value="TreeGrafter"/>
</dbReference>
<feature type="domain" description="Ubiquitin-like" evidence="2">
    <location>
        <begin position="85"/>
        <end position="163"/>
    </location>
</feature>
<reference evidence="3" key="1">
    <citation type="submission" date="2022-04" db="EMBL/GenBank/DDBJ databases">
        <title>Carnegiea gigantea Genome sequencing and assembly v2.</title>
        <authorList>
            <person name="Copetti D."/>
            <person name="Sanderson M.J."/>
            <person name="Burquez A."/>
            <person name="Wojciechowski M.F."/>
        </authorList>
    </citation>
    <scope>NUCLEOTIDE SEQUENCE</scope>
    <source>
        <strain evidence="3">SGP5-SGP5p</strain>
        <tissue evidence="3">Aerial part</tissue>
    </source>
</reference>
<dbReference type="AlphaFoldDB" id="A0A9Q1Q8P6"/>
<dbReference type="PANTHER" id="PTHR10621:SF38">
    <property type="entry name" value="UBIQUITIN DOMAIN-CONTAINING PROTEIN 7SL RNA1-RELATED"/>
    <property type="match status" value="1"/>
</dbReference>
<evidence type="ECO:0000313" key="4">
    <source>
        <dbReference type="Proteomes" id="UP001153076"/>
    </source>
</evidence>
<dbReference type="InterPro" id="IPR000626">
    <property type="entry name" value="Ubiquitin-like_dom"/>
</dbReference>
<organism evidence="3 4">
    <name type="scientific">Carnegiea gigantea</name>
    <dbReference type="NCBI Taxonomy" id="171969"/>
    <lineage>
        <taxon>Eukaryota</taxon>
        <taxon>Viridiplantae</taxon>
        <taxon>Streptophyta</taxon>
        <taxon>Embryophyta</taxon>
        <taxon>Tracheophyta</taxon>
        <taxon>Spermatophyta</taxon>
        <taxon>Magnoliopsida</taxon>
        <taxon>eudicotyledons</taxon>
        <taxon>Gunneridae</taxon>
        <taxon>Pentapetalae</taxon>
        <taxon>Caryophyllales</taxon>
        <taxon>Cactineae</taxon>
        <taxon>Cactaceae</taxon>
        <taxon>Cactoideae</taxon>
        <taxon>Echinocereeae</taxon>
        <taxon>Carnegiea</taxon>
    </lineage>
</organism>
<dbReference type="SMART" id="SM00213">
    <property type="entry name" value="UBQ"/>
    <property type="match status" value="2"/>
</dbReference>
<keyword evidence="4" id="KW-1185">Reference proteome</keyword>
<evidence type="ECO:0000259" key="2">
    <source>
        <dbReference type="PROSITE" id="PS50053"/>
    </source>
</evidence>
<accession>A0A9Q1Q8P6</accession>
<gene>
    <name evidence="3" type="ORF">Cgig2_020614</name>
</gene>
<dbReference type="EMBL" id="JAKOGI010000563">
    <property type="protein sequence ID" value="KAJ8433047.1"/>
    <property type="molecule type" value="Genomic_DNA"/>
</dbReference>
<dbReference type="Pfam" id="PF00240">
    <property type="entry name" value="ubiquitin"/>
    <property type="match status" value="2"/>
</dbReference>